<gene>
    <name evidence="1" type="ORF">MTR67_011279</name>
</gene>
<evidence type="ECO:0000313" key="2">
    <source>
        <dbReference type="Proteomes" id="UP001234989"/>
    </source>
</evidence>
<keyword evidence="2" id="KW-1185">Reference proteome</keyword>
<proteinExistence type="predicted"/>
<dbReference type="EMBL" id="CP133614">
    <property type="protein sequence ID" value="WMV17894.1"/>
    <property type="molecule type" value="Genomic_DNA"/>
</dbReference>
<organism evidence="1 2">
    <name type="scientific">Solanum verrucosum</name>
    <dbReference type="NCBI Taxonomy" id="315347"/>
    <lineage>
        <taxon>Eukaryota</taxon>
        <taxon>Viridiplantae</taxon>
        <taxon>Streptophyta</taxon>
        <taxon>Embryophyta</taxon>
        <taxon>Tracheophyta</taxon>
        <taxon>Spermatophyta</taxon>
        <taxon>Magnoliopsida</taxon>
        <taxon>eudicotyledons</taxon>
        <taxon>Gunneridae</taxon>
        <taxon>Pentapetalae</taxon>
        <taxon>asterids</taxon>
        <taxon>lamiids</taxon>
        <taxon>Solanales</taxon>
        <taxon>Solanaceae</taxon>
        <taxon>Solanoideae</taxon>
        <taxon>Solaneae</taxon>
        <taxon>Solanum</taxon>
    </lineage>
</organism>
<dbReference type="AlphaFoldDB" id="A0AAF0Q6H8"/>
<name>A0AAF0Q6H8_SOLVR</name>
<sequence length="90" mass="10332">MLTMRRGTGNQQTFALRSNNTSMGFILQFSLPKLVYARIHSRLIELLDQKGGQQESKEVVEDSTCLYLVEYLEGKGIRGFLKEKNAQYRS</sequence>
<evidence type="ECO:0000313" key="1">
    <source>
        <dbReference type="EMBL" id="WMV17894.1"/>
    </source>
</evidence>
<accession>A0AAF0Q6H8</accession>
<protein>
    <submittedName>
        <fullName evidence="1">Uncharacterized protein</fullName>
    </submittedName>
</protein>
<dbReference type="Proteomes" id="UP001234989">
    <property type="component" value="Chromosome 3"/>
</dbReference>
<reference evidence="1" key="1">
    <citation type="submission" date="2023-08" db="EMBL/GenBank/DDBJ databases">
        <title>A de novo genome assembly of Solanum verrucosum Schlechtendal, a Mexican diploid species geographically isolated from the other diploid A-genome species in potato relatives.</title>
        <authorList>
            <person name="Hosaka K."/>
        </authorList>
    </citation>
    <scope>NUCLEOTIDE SEQUENCE</scope>
    <source>
        <tissue evidence="1">Young leaves</tissue>
    </source>
</reference>